<sequence>MNESIQDNQDISLFLNNELNGNDSNNTNFTSWTNFPIYLWSHCILTSRSFPNLLFNNDSKNSSLSDCILIPIFDLINHNNDSNIKWENDDLNNTIIFKSNDFKNSIINNELFNNYGENSNIDLLLNYGFLIDHNKFDNTFLTLKVDENSIELSKKLKINLPNINLTNNAINFEINYNNPLPLNLIDFLSSLMQLKSENNLFTLRMKLNGLSKLKELIENKINLFKIEKTKKDIQQEEFITDLKLIKLSKIFKNNQKLLFQKTLEEIDKLIKNLIKSYKPLSFKSIFKNDKQFVNSLLLTFGITNYDDLIKKNLLDQSLLLYIVRINNLSSNNIKPELKFIKNNFIDIKNSINITKDDVLEYKDFYNFLFPSLSEKIPEIYKKGDWSIKSFIIAGTVIDRIKFLRTASNELYLIEKIEIPVSN</sequence>
<evidence type="ECO:0000313" key="2">
    <source>
        <dbReference type="Proteomes" id="UP001165101"/>
    </source>
</evidence>
<evidence type="ECO:0000313" key="1">
    <source>
        <dbReference type="EMBL" id="GME92337.1"/>
    </source>
</evidence>
<gene>
    <name evidence="1" type="ORF">Cboi01_000269800</name>
</gene>
<proteinExistence type="predicted"/>
<reference evidence="1" key="1">
    <citation type="submission" date="2023-04" db="EMBL/GenBank/DDBJ databases">
        <title>Candida boidinii NBRC 1967.</title>
        <authorList>
            <person name="Ichikawa N."/>
            <person name="Sato H."/>
            <person name="Tonouchi N."/>
        </authorList>
    </citation>
    <scope>NUCLEOTIDE SEQUENCE</scope>
    <source>
        <strain evidence="1">NBRC 1967</strain>
    </source>
</reference>
<comment type="caution">
    <text evidence="1">The sequence shown here is derived from an EMBL/GenBank/DDBJ whole genome shotgun (WGS) entry which is preliminary data.</text>
</comment>
<keyword evidence="2" id="KW-1185">Reference proteome</keyword>
<protein>
    <submittedName>
        <fullName evidence="1">Unnamed protein product</fullName>
    </submittedName>
</protein>
<dbReference type="Proteomes" id="UP001165101">
    <property type="component" value="Unassembled WGS sequence"/>
</dbReference>
<organism evidence="1 2">
    <name type="scientific">Candida boidinii</name>
    <name type="common">Yeast</name>
    <dbReference type="NCBI Taxonomy" id="5477"/>
    <lineage>
        <taxon>Eukaryota</taxon>
        <taxon>Fungi</taxon>
        <taxon>Dikarya</taxon>
        <taxon>Ascomycota</taxon>
        <taxon>Saccharomycotina</taxon>
        <taxon>Pichiomycetes</taxon>
        <taxon>Pichiales</taxon>
        <taxon>Pichiaceae</taxon>
        <taxon>Ogataea</taxon>
        <taxon>Ogataea/Candida clade</taxon>
    </lineage>
</organism>
<name>A0ACB5TPW6_CANBO</name>
<dbReference type="EMBL" id="BSXV01001281">
    <property type="protein sequence ID" value="GME92337.1"/>
    <property type="molecule type" value="Genomic_DNA"/>
</dbReference>
<accession>A0ACB5TPW6</accession>